<sequence length="1315" mass="146880">MSSVDDEDTRGSIEAIAQRKTLMKQGIKLFDEKPVKAIKFFRNHDFIPALRCEKDDATEEDDDAYSVATFLKSTSGLSKSGIGSYLGEMDPFCIKVMHMFVDSLDFAGVGIVDALRMFLQTFRLPGEAQKIDRLMEKFADRYCETNPDVFAKADTAYTLAFSIIMLNTDAHSPQIKNKMDKAGFLKNNRGINDNGDLPNEYLEAIFDDIHNNEIIMEDEQTGKFAQMVQGWGAAELSDKERMELYRKEVAQIQKKSQQLLASSGNEQNLAPFRSAVQADLARPMFATACWPLIATFSQLFESVGSNDSYSNDDLDGSLIDLSDSSKKEEVSVVDLCLDGFAGGIKIASTFKMEMEREAFVTSLSKLTGLSHFRDFKPKNVKAIKTLLGLTLSFAEHLDSSWLHVIKIISQMERLQLLGARGASLDSSRPDDLIRANPNVEKFLSEFSSQDTIVTVDRIFTGTTSMTGPAILQFFKAVCAVSLEEVGIDPISLTRIINMQGSPDHGDVIVSPVLTPQSLVSAGKVTTGIVTTNKTDGPPRMYLLQKIVEIAHYNMHRIRFEWSQIWRVLQPHFVVVACHPNVRVASFAVDALRQLSMKFLEREELVHFSTQNEFLKSFERIMKLTMDDSIRHMVLGSLGQMITARSGSIRSGWKPIFVVLSRPTFMISSSNDFDELLLESFQLLQTIFREYFSIVVHAGGLLEFINCVADFALLDPVRQTHDDIIIQSIQLLQLSASQIVQIAEDEVMQVKLKGGDTHAHAGPKQPLAVQTAASSSHMHPNPPTRLVSQPFLLPNGLISEEHFFLKWFPIFSAFSRITMGSNNLTVRTKCIESLFEVLSQCIHMFDLKCVRSIYRSAILPIFDDLKEQFDKMETGSTEDFGGSNSGAETTPKQGSATIWILGLRLTIDLFSENFDKISADPDTISSILDIALSMMKRRDQTLVATGQICLHQFIQQNVSKFGRAGVWPTIVDSIEKAFRMTNPYELVNCDFSSMKHLPDPPASMVMNTGALGGIGTNAVQVLKEVVEEGTETAKAHGAFVSLESLDFNQTVLKCSVHIELLQSIRDSILTPLVVDVSEGSEGPVVDRQENVEGTGNKKVLAVTQIPVVDRERLLTCIRESYTVARTFNANYHLRYSIWKKRLVQQLPNLIKQETISLASHVKILFGIYRAEGDVDEEAGGVWSERGEEEKEWARRNVEMLVTETVDVMERYVMMLGDAQVNGTNIGLWSPVVVLVFRELLGMDCWWKSGGVGGSSGKEGKEVLKEVGGPKCLVLKKQLPRLFRLGIRMMGVDRVDVRQALQGFIEKVGEELFFDMF</sequence>
<proteinExistence type="predicted"/>
<evidence type="ECO:0000259" key="3">
    <source>
        <dbReference type="PROSITE" id="PS50190"/>
    </source>
</evidence>
<dbReference type="PANTHER" id="PTHR10663">
    <property type="entry name" value="GUANYL-NUCLEOTIDE EXCHANGE FACTOR"/>
    <property type="match status" value="1"/>
</dbReference>
<dbReference type="SUPFAM" id="SSF48371">
    <property type="entry name" value="ARM repeat"/>
    <property type="match status" value="1"/>
</dbReference>
<keyword evidence="2" id="KW-0963">Cytoplasm</keyword>
<protein>
    <submittedName>
        <fullName evidence="4">Sec7-domain-containing protein</fullName>
    </submittedName>
</protein>
<dbReference type="InterPro" id="IPR035999">
    <property type="entry name" value="Sec7_dom_sf"/>
</dbReference>
<evidence type="ECO:0000313" key="4">
    <source>
        <dbReference type="EMBL" id="ORY43168.1"/>
    </source>
</evidence>
<keyword evidence="5" id="KW-1185">Reference proteome</keyword>
<dbReference type="GO" id="GO:0032012">
    <property type="term" value="P:regulation of ARF protein signal transduction"/>
    <property type="evidence" value="ECO:0007669"/>
    <property type="project" value="InterPro"/>
</dbReference>
<evidence type="ECO:0000256" key="2">
    <source>
        <dbReference type="ARBA" id="ARBA00022490"/>
    </source>
</evidence>
<dbReference type="Proteomes" id="UP000193642">
    <property type="component" value="Unassembled WGS sequence"/>
</dbReference>
<dbReference type="CDD" id="cd00171">
    <property type="entry name" value="Sec7"/>
    <property type="match status" value="1"/>
</dbReference>
<name>A0A1Y2C818_9FUNG</name>
<dbReference type="FunFam" id="1.10.1000.11:FF:000003">
    <property type="entry name" value="Brefeldin A-inhibited guanine nucleotide-exchange protein 1"/>
    <property type="match status" value="1"/>
</dbReference>
<organism evidence="4 5">
    <name type="scientific">Rhizoclosmatium globosum</name>
    <dbReference type="NCBI Taxonomy" id="329046"/>
    <lineage>
        <taxon>Eukaryota</taxon>
        <taxon>Fungi</taxon>
        <taxon>Fungi incertae sedis</taxon>
        <taxon>Chytridiomycota</taxon>
        <taxon>Chytridiomycota incertae sedis</taxon>
        <taxon>Chytridiomycetes</taxon>
        <taxon>Chytridiales</taxon>
        <taxon>Chytriomycetaceae</taxon>
        <taxon>Rhizoclosmatium</taxon>
    </lineage>
</organism>
<feature type="domain" description="SEC7" evidence="3">
    <location>
        <begin position="12"/>
        <end position="212"/>
    </location>
</feature>
<dbReference type="Gene3D" id="1.10.220.20">
    <property type="match status" value="1"/>
</dbReference>
<comment type="subcellular location">
    <subcellularLocation>
        <location evidence="1">Cytoplasm</location>
    </subcellularLocation>
</comment>
<dbReference type="EMBL" id="MCGO01000026">
    <property type="protein sequence ID" value="ORY43168.1"/>
    <property type="molecule type" value="Genomic_DNA"/>
</dbReference>
<dbReference type="InterPro" id="IPR023394">
    <property type="entry name" value="Sec7_C_sf"/>
</dbReference>
<comment type="caution">
    <text evidence="4">The sequence shown here is derived from an EMBL/GenBank/DDBJ whole genome shotgun (WGS) entry which is preliminary data.</text>
</comment>
<dbReference type="InterPro" id="IPR015403">
    <property type="entry name" value="Mon2/Sec7/BIG1-like_HDS"/>
</dbReference>
<dbReference type="SUPFAM" id="SSF48425">
    <property type="entry name" value="Sec7 domain"/>
    <property type="match status" value="1"/>
</dbReference>
<gene>
    <name evidence="4" type="ORF">BCR33DRAFT_680162</name>
</gene>
<dbReference type="GO" id="GO:0005737">
    <property type="term" value="C:cytoplasm"/>
    <property type="evidence" value="ECO:0007669"/>
    <property type="project" value="UniProtKB-SubCell"/>
</dbReference>
<dbReference type="InterPro" id="IPR046455">
    <property type="entry name" value="Sec7/BIG1-like_C"/>
</dbReference>
<dbReference type="Pfam" id="PF20252">
    <property type="entry name" value="BIG2_C"/>
    <property type="match status" value="1"/>
</dbReference>
<dbReference type="Pfam" id="PF09324">
    <property type="entry name" value="Sec7-like_HDS"/>
    <property type="match status" value="1"/>
</dbReference>
<evidence type="ECO:0000256" key="1">
    <source>
        <dbReference type="ARBA" id="ARBA00004496"/>
    </source>
</evidence>
<dbReference type="Pfam" id="PF01369">
    <property type="entry name" value="Sec7"/>
    <property type="match status" value="1"/>
</dbReference>
<dbReference type="GO" id="GO:0005085">
    <property type="term" value="F:guanyl-nucleotide exchange factor activity"/>
    <property type="evidence" value="ECO:0007669"/>
    <property type="project" value="InterPro"/>
</dbReference>
<dbReference type="PANTHER" id="PTHR10663:SF375">
    <property type="entry name" value="LD29171P"/>
    <property type="match status" value="1"/>
</dbReference>
<accession>A0A1Y2C818</accession>
<dbReference type="STRING" id="329046.A0A1Y2C818"/>
<evidence type="ECO:0000313" key="5">
    <source>
        <dbReference type="Proteomes" id="UP000193642"/>
    </source>
</evidence>
<dbReference type="InterPro" id="IPR016024">
    <property type="entry name" value="ARM-type_fold"/>
</dbReference>
<dbReference type="SMART" id="SM00222">
    <property type="entry name" value="Sec7"/>
    <property type="match status" value="1"/>
</dbReference>
<dbReference type="Gene3D" id="1.10.1000.11">
    <property type="entry name" value="Arf Nucleotide-binding Site Opener,domain 2"/>
    <property type="match status" value="1"/>
</dbReference>
<dbReference type="InterPro" id="IPR000904">
    <property type="entry name" value="Sec7_dom"/>
</dbReference>
<dbReference type="OrthoDB" id="18431at2759"/>
<dbReference type="PROSITE" id="PS50190">
    <property type="entry name" value="SEC7"/>
    <property type="match status" value="1"/>
</dbReference>
<reference evidence="4 5" key="1">
    <citation type="submission" date="2016-07" db="EMBL/GenBank/DDBJ databases">
        <title>Pervasive Adenine N6-methylation of Active Genes in Fungi.</title>
        <authorList>
            <consortium name="DOE Joint Genome Institute"/>
            <person name="Mondo S.J."/>
            <person name="Dannebaum R.O."/>
            <person name="Kuo R.C."/>
            <person name="Labutti K."/>
            <person name="Haridas S."/>
            <person name="Kuo A."/>
            <person name="Salamov A."/>
            <person name="Ahrendt S.R."/>
            <person name="Lipzen A."/>
            <person name="Sullivan W."/>
            <person name="Andreopoulos W.B."/>
            <person name="Clum A."/>
            <person name="Lindquist E."/>
            <person name="Daum C."/>
            <person name="Ramamoorthy G.K."/>
            <person name="Gryganskyi A."/>
            <person name="Culley D."/>
            <person name="Magnuson J.K."/>
            <person name="James T.Y."/>
            <person name="O'Malley M.A."/>
            <person name="Stajich J.E."/>
            <person name="Spatafora J.W."/>
            <person name="Visel A."/>
            <person name="Grigoriev I.V."/>
        </authorList>
    </citation>
    <scope>NUCLEOTIDE SEQUENCE [LARGE SCALE GENOMIC DNA]</scope>
    <source>
        <strain evidence="4 5">JEL800</strain>
    </source>
</reference>